<evidence type="ECO:0000256" key="6">
    <source>
        <dbReference type="ARBA" id="ARBA00022598"/>
    </source>
</evidence>
<evidence type="ECO:0000256" key="11">
    <source>
        <dbReference type="ARBA" id="ARBA00029731"/>
    </source>
</evidence>
<dbReference type="PANTHER" id="PTHR42753">
    <property type="entry name" value="MITOCHONDRIAL RIBOSOME PROTEIN L39/PROLYL-TRNA LIGASE FAMILY MEMBER"/>
    <property type="match status" value="1"/>
</dbReference>
<evidence type="ECO:0000256" key="7">
    <source>
        <dbReference type="ARBA" id="ARBA00022741"/>
    </source>
</evidence>
<protein>
    <recommendedName>
        <fullName evidence="4">proline--tRNA ligase</fullName>
        <ecNumber evidence="4">6.1.1.15</ecNumber>
    </recommendedName>
    <alternativeName>
        <fullName evidence="11">Prolyl-tRNA synthetase</fullName>
    </alternativeName>
</protein>
<gene>
    <name evidence="14" type="ORF">BJ878DRAFT_500555</name>
</gene>
<dbReference type="PRINTS" id="PR01046">
    <property type="entry name" value="TRNASYNTHPRO"/>
</dbReference>
<keyword evidence="8" id="KW-0067">ATP-binding</keyword>
<dbReference type="PROSITE" id="PS50862">
    <property type="entry name" value="AA_TRNA_LIGASE_II"/>
    <property type="match status" value="1"/>
</dbReference>
<comment type="catalytic activity">
    <reaction evidence="12">
        <text>tRNA(Pro) + L-proline + ATP = L-prolyl-tRNA(Pro) + AMP + diphosphate</text>
        <dbReference type="Rhea" id="RHEA:14305"/>
        <dbReference type="Rhea" id="RHEA-COMP:9700"/>
        <dbReference type="Rhea" id="RHEA-COMP:9702"/>
        <dbReference type="ChEBI" id="CHEBI:30616"/>
        <dbReference type="ChEBI" id="CHEBI:33019"/>
        <dbReference type="ChEBI" id="CHEBI:60039"/>
        <dbReference type="ChEBI" id="CHEBI:78442"/>
        <dbReference type="ChEBI" id="CHEBI:78532"/>
        <dbReference type="ChEBI" id="CHEBI:456215"/>
        <dbReference type="EC" id="6.1.1.15"/>
    </reaction>
</comment>
<dbReference type="SUPFAM" id="SSF55681">
    <property type="entry name" value="Class II aaRS and biotin synthetases"/>
    <property type="match status" value="1"/>
</dbReference>
<evidence type="ECO:0000256" key="1">
    <source>
        <dbReference type="ARBA" id="ARBA00004496"/>
    </source>
</evidence>
<dbReference type="PANTHER" id="PTHR42753:SF2">
    <property type="entry name" value="PROLINE--TRNA LIGASE"/>
    <property type="match status" value="1"/>
</dbReference>
<keyword evidence="5" id="KW-0963">Cytoplasm</keyword>
<comment type="subcellular location">
    <subcellularLocation>
        <location evidence="1">Cytoplasm</location>
    </subcellularLocation>
</comment>
<dbReference type="Proteomes" id="UP000887226">
    <property type="component" value="Unassembled WGS sequence"/>
</dbReference>
<comment type="similarity">
    <text evidence="2">Belongs to the class-II aminoacyl-tRNA synthetase family.</text>
</comment>
<dbReference type="InterPro" id="IPR050062">
    <property type="entry name" value="Pro-tRNA_synthetase"/>
</dbReference>
<keyword evidence="7" id="KW-0547">Nucleotide-binding</keyword>
<dbReference type="SUPFAM" id="SSF52954">
    <property type="entry name" value="Class II aaRS ABD-related"/>
    <property type="match status" value="1"/>
</dbReference>
<dbReference type="GO" id="GO:0004827">
    <property type="term" value="F:proline-tRNA ligase activity"/>
    <property type="evidence" value="ECO:0007669"/>
    <property type="project" value="UniProtKB-EC"/>
</dbReference>
<reference evidence="14" key="1">
    <citation type="journal article" date="2021" name="IMA Fungus">
        <title>Genomic characterization of three marine fungi, including Emericellopsis atlantica sp. nov. with signatures of a generalist lifestyle and marine biomass degradation.</title>
        <authorList>
            <person name="Hagestad O.C."/>
            <person name="Hou L."/>
            <person name="Andersen J.H."/>
            <person name="Hansen E.H."/>
            <person name="Altermark B."/>
            <person name="Li C."/>
            <person name="Kuhnert E."/>
            <person name="Cox R.J."/>
            <person name="Crous P.W."/>
            <person name="Spatafora J.W."/>
            <person name="Lail K."/>
            <person name="Amirebrahimi M."/>
            <person name="Lipzen A."/>
            <person name="Pangilinan J."/>
            <person name="Andreopoulos W."/>
            <person name="Hayes R.D."/>
            <person name="Ng V."/>
            <person name="Grigoriev I.V."/>
            <person name="Jackson S.A."/>
            <person name="Sutton T.D.S."/>
            <person name="Dobson A.D.W."/>
            <person name="Rama T."/>
        </authorList>
    </citation>
    <scope>NUCLEOTIDE SEQUENCE</scope>
    <source>
        <strain evidence="14">TRa3180A</strain>
    </source>
</reference>
<dbReference type="InterPro" id="IPR002314">
    <property type="entry name" value="aa-tRNA-synt_IIb"/>
</dbReference>
<dbReference type="Pfam" id="PF03129">
    <property type="entry name" value="HGTP_anticodon"/>
    <property type="match status" value="1"/>
</dbReference>
<dbReference type="InterPro" id="IPR006195">
    <property type="entry name" value="aa-tRNA-synth_II"/>
</dbReference>
<dbReference type="GO" id="GO:0006433">
    <property type="term" value="P:prolyl-tRNA aminoacylation"/>
    <property type="evidence" value="ECO:0007669"/>
    <property type="project" value="InterPro"/>
</dbReference>
<dbReference type="InterPro" id="IPR045864">
    <property type="entry name" value="aa-tRNA-synth_II/BPL/LPL"/>
</dbReference>
<dbReference type="AlphaFoldDB" id="A0A9P7Z5B3"/>
<evidence type="ECO:0000256" key="12">
    <source>
        <dbReference type="ARBA" id="ARBA00047671"/>
    </source>
</evidence>
<dbReference type="InterPro" id="IPR036621">
    <property type="entry name" value="Anticodon-bd_dom_sf"/>
</dbReference>
<evidence type="ECO:0000256" key="8">
    <source>
        <dbReference type="ARBA" id="ARBA00022840"/>
    </source>
</evidence>
<organism evidence="14 15">
    <name type="scientific">Calycina marina</name>
    <dbReference type="NCBI Taxonomy" id="1763456"/>
    <lineage>
        <taxon>Eukaryota</taxon>
        <taxon>Fungi</taxon>
        <taxon>Dikarya</taxon>
        <taxon>Ascomycota</taxon>
        <taxon>Pezizomycotina</taxon>
        <taxon>Leotiomycetes</taxon>
        <taxon>Helotiales</taxon>
        <taxon>Pezizellaceae</taxon>
        <taxon>Calycina</taxon>
    </lineage>
</organism>
<evidence type="ECO:0000256" key="9">
    <source>
        <dbReference type="ARBA" id="ARBA00022917"/>
    </source>
</evidence>
<dbReference type="EC" id="6.1.1.15" evidence="4"/>
<dbReference type="Gene3D" id="3.30.930.10">
    <property type="entry name" value="Bira Bifunctional Protein, Domain 2"/>
    <property type="match status" value="2"/>
</dbReference>
<evidence type="ECO:0000313" key="14">
    <source>
        <dbReference type="EMBL" id="KAG9245632.1"/>
    </source>
</evidence>
<proteinExistence type="inferred from homology"/>
<evidence type="ECO:0000313" key="15">
    <source>
        <dbReference type="Proteomes" id="UP000887226"/>
    </source>
</evidence>
<dbReference type="OrthoDB" id="10267474at2759"/>
<evidence type="ECO:0000256" key="4">
    <source>
        <dbReference type="ARBA" id="ARBA00012831"/>
    </source>
</evidence>
<dbReference type="FunFam" id="3.30.930.10:FF:000066">
    <property type="entry name" value="Proline--tRNA ligase"/>
    <property type="match status" value="1"/>
</dbReference>
<evidence type="ECO:0000256" key="2">
    <source>
        <dbReference type="ARBA" id="ARBA00008226"/>
    </source>
</evidence>
<evidence type="ECO:0000259" key="13">
    <source>
        <dbReference type="PROSITE" id="PS50862"/>
    </source>
</evidence>
<sequence length="619" mass="69911">MSLLASQSLRITNFQNRALRTCPQTIILPTVSQRSSHNLDTFKAHKQRARLSRLWIPSNDVGDTKDQSSHSKLLRAGYLRQAHSGIFHMLPLGLRVQNKLEALIDKHMSNLGASRVSLSSISSEELWEKSGRLQNAGSELFRFQDRKKAKFLLSPTHEEEITSLVSSSLNSYRSLPVRLYQISRKYRDEPRPRQGLLRSREFVMKDLYTFDYNPEMALDTYHDVRQAYDELFDELKIPYLVAEADSGDIGGDLSHEFHFPTPTGEDNIISCTKCSHVVNEELTETTVPEDIKFDKDVVSPRYWQGITRDRLTLVNVWYVNEVEAKSALTKAAVNIHAVKTIVPTLDASIEDPRSVWESTEGIASIRRVLNLLDYRMLGRVWDRLTPNEKRSGWSDKMDTVLVDVVSRDSASGLRLDLISPQTGDTCRNCGEGILKVQKSIELGHIFHLGTRYSKPMKATVDVPTELLAACDDLAPKSQQTVNLQMGCHGIGVSRIIGAVADTLADEKGLNWPRVMAPYEAVIVPLHGMQDAAIEVYDHLSSTHPPPENFSLDLVLDDRDLRFPAKMKDADLTGYPIIVVVGKKWTENKICEVQCRRVHFKEDVPEKKLLQTVNSLLAQL</sequence>
<feature type="domain" description="Aminoacyl-transfer RNA synthetases class-II family profile" evidence="13">
    <location>
        <begin position="93"/>
        <end position="517"/>
    </location>
</feature>
<evidence type="ECO:0000256" key="3">
    <source>
        <dbReference type="ARBA" id="ARBA00011738"/>
    </source>
</evidence>
<dbReference type="InterPro" id="IPR002316">
    <property type="entry name" value="Pro-tRNA-ligase_IIa"/>
</dbReference>
<keyword evidence="15" id="KW-1185">Reference proteome</keyword>
<dbReference type="GO" id="GO:0005739">
    <property type="term" value="C:mitochondrion"/>
    <property type="evidence" value="ECO:0007669"/>
    <property type="project" value="TreeGrafter"/>
</dbReference>
<dbReference type="Pfam" id="PF00587">
    <property type="entry name" value="tRNA-synt_2b"/>
    <property type="match status" value="1"/>
</dbReference>
<evidence type="ECO:0000256" key="5">
    <source>
        <dbReference type="ARBA" id="ARBA00022490"/>
    </source>
</evidence>
<evidence type="ECO:0000256" key="10">
    <source>
        <dbReference type="ARBA" id="ARBA00023146"/>
    </source>
</evidence>
<comment type="caution">
    <text evidence="14">The sequence shown here is derived from an EMBL/GenBank/DDBJ whole genome shotgun (WGS) entry which is preliminary data.</text>
</comment>
<dbReference type="EMBL" id="MU253837">
    <property type="protein sequence ID" value="KAG9245632.1"/>
    <property type="molecule type" value="Genomic_DNA"/>
</dbReference>
<name>A0A9P7Z5B3_9HELO</name>
<keyword evidence="6" id="KW-0436">Ligase</keyword>
<keyword evidence="9" id="KW-0648">Protein biosynthesis</keyword>
<dbReference type="InterPro" id="IPR004154">
    <property type="entry name" value="Anticodon-bd"/>
</dbReference>
<dbReference type="Gene3D" id="3.40.50.800">
    <property type="entry name" value="Anticodon-binding domain"/>
    <property type="match status" value="1"/>
</dbReference>
<keyword evidence="10" id="KW-0030">Aminoacyl-tRNA synthetase</keyword>
<accession>A0A9P7Z5B3</accession>
<comment type="subunit">
    <text evidence="3">Homodimer.</text>
</comment>
<dbReference type="GO" id="GO:0005524">
    <property type="term" value="F:ATP binding"/>
    <property type="evidence" value="ECO:0007669"/>
    <property type="project" value="UniProtKB-KW"/>
</dbReference>